<dbReference type="RefSeq" id="WP_113805649.1">
    <property type="nucleotide sequence ID" value="NZ_QOCW01000007.1"/>
</dbReference>
<dbReference type="EMBL" id="QOCW01000007">
    <property type="protein sequence ID" value="RBW69918.1"/>
    <property type="molecule type" value="Genomic_DNA"/>
</dbReference>
<dbReference type="InterPro" id="IPR032466">
    <property type="entry name" value="Metal_Hydrolase"/>
</dbReference>
<gene>
    <name evidence="1" type="ORF">DS031_08650</name>
</gene>
<sequence length="306" mass="35095">MNIFDAHCDVLYKMWRNKKINFQYDQRLHVDYESLLNTGKKNIQCFAIYIPESVHEQMQFQTALEMIDIFYQKILSKKLIKLVQNRNDIEELKDGEIGAVLTLEGCEAIGQDLTKLRTLFRLGVRSVGLTWNYSNAVADGALEPRGGGLTRFGRHVVQENNAHHVWTDVSHLSEQAFWDVIELADYVIASHSNAKALCHHPRNLTDQQIDALLKKDASIGVTFVPEFLKEGGTAGIKDVLLHIDHICALGGEKKLGFGSDFDGIENTLIDLKHYRDYERLIEELLKHYSEKLVVGFLYENFKKRFQ</sequence>
<evidence type="ECO:0000313" key="2">
    <source>
        <dbReference type="Proteomes" id="UP000253314"/>
    </source>
</evidence>
<dbReference type="PANTHER" id="PTHR10443">
    <property type="entry name" value="MICROSOMAL DIPEPTIDASE"/>
    <property type="match status" value="1"/>
</dbReference>
<dbReference type="Gene3D" id="3.20.20.140">
    <property type="entry name" value="Metal-dependent hydrolases"/>
    <property type="match status" value="1"/>
</dbReference>
<dbReference type="PROSITE" id="PS51365">
    <property type="entry name" value="RENAL_DIPEPTIDASE_2"/>
    <property type="match status" value="1"/>
</dbReference>
<evidence type="ECO:0000313" key="1">
    <source>
        <dbReference type="EMBL" id="RBW69918.1"/>
    </source>
</evidence>
<dbReference type="GO" id="GO:0006508">
    <property type="term" value="P:proteolysis"/>
    <property type="evidence" value="ECO:0007669"/>
    <property type="project" value="InterPro"/>
</dbReference>
<dbReference type="AlphaFoldDB" id="A0A366XWJ2"/>
<dbReference type="CDD" id="cd01301">
    <property type="entry name" value="rDP_like"/>
    <property type="match status" value="1"/>
</dbReference>
<dbReference type="GO" id="GO:0070573">
    <property type="term" value="F:metallodipeptidase activity"/>
    <property type="evidence" value="ECO:0007669"/>
    <property type="project" value="InterPro"/>
</dbReference>
<dbReference type="Pfam" id="PF01244">
    <property type="entry name" value="Peptidase_M19"/>
    <property type="match status" value="1"/>
</dbReference>
<dbReference type="PANTHER" id="PTHR10443:SF12">
    <property type="entry name" value="DIPEPTIDASE"/>
    <property type="match status" value="1"/>
</dbReference>
<organism evidence="1 2">
    <name type="scientific">Bacillus taeanensis</name>
    <dbReference type="NCBI Taxonomy" id="273032"/>
    <lineage>
        <taxon>Bacteria</taxon>
        <taxon>Bacillati</taxon>
        <taxon>Bacillota</taxon>
        <taxon>Bacilli</taxon>
        <taxon>Bacillales</taxon>
        <taxon>Bacillaceae</taxon>
        <taxon>Bacillus</taxon>
    </lineage>
</organism>
<dbReference type="Proteomes" id="UP000253314">
    <property type="component" value="Unassembled WGS sequence"/>
</dbReference>
<dbReference type="InterPro" id="IPR008257">
    <property type="entry name" value="Pept_M19"/>
</dbReference>
<name>A0A366XWJ2_9BACI</name>
<accession>A0A366XWJ2</accession>
<proteinExistence type="predicted"/>
<reference evidence="1 2" key="1">
    <citation type="submission" date="2018-07" db="EMBL/GenBank/DDBJ databases">
        <title>Lottiidibacillus patelloidae gen. nov., sp. nov., isolated from the intestinal tract of a marine limpet and the reclassification of B. taeanensis BH030017T, B. algicola KMM 3737T and B. hwajinpoensis SW-72T as genus Lottiidibacillus.</title>
        <authorList>
            <person name="Liu R."/>
            <person name="Huang Z."/>
        </authorList>
    </citation>
    <scope>NUCLEOTIDE SEQUENCE [LARGE SCALE GENOMIC DNA]</scope>
    <source>
        <strain evidence="1 2">BH030017</strain>
    </source>
</reference>
<protein>
    <submittedName>
        <fullName evidence="1">Membrane dipeptidase</fullName>
    </submittedName>
</protein>
<comment type="caution">
    <text evidence="1">The sequence shown here is derived from an EMBL/GenBank/DDBJ whole genome shotgun (WGS) entry which is preliminary data.</text>
</comment>
<keyword evidence="2" id="KW-1185">Reference proteome</keyword>
<dbReference type="SUPFAM" id="SSF51556">
    <property type="entry name" value="Metallo-dependent hydrolases"/>
    <property type="match status" value="1"/>
</dbReference>
<dbReference type="OrthoDB" id="9804920at2"/>